<keyword evidence="1" id="KW-1133">Transmembrane helix</keyword>
<evidence type="ECO:0000313" key="3">
    <source>
        <dbReference type="EMBL" id="OIQ83677.1"/>
    </source>
</evidence>
<evidence type="ECO:0000259" key="2">
    <source>
        <dbReference type="Pfam" id="PF07811"/>
    </source>
</evidence>
<evidence type="ECO:0000256" key="1">
    <source>
        <dbReference type="SAM" id="Phobius"/>
    </source>
</evidence>
<keyword evidence="1" id="KW-0812">Transmembrane</keyword>
<sequence>MSLDLVMRDRRVARSAADVMPPDRHDIARCRRRRHGDRLGLEVRDVVCRDGAAGPLGRCSFGVREARERGFRDRGSAVVDFALVGGLLTLLFAAVLQLTLALHVRNTLVDCAAEGARFAAMADRSPADGVDRARALIAMSLVPRFAENISSREVLLDGVRVIEIEVVAPVPVVGLIGPSGTMSVTGHALEEPA</sequence>
<accession>A0A1J5R690</accession>
<keyword evidence="1" id="KW-0472">Membrane</keyword>
<gene>
    <name evidence="3" type="ORF">GALL_345270</name>
</gene>
<proteinExistence type="predicted"/>
<comment type="caution">
    <text evidence="3">The sequence shown here is derived from an EMBL/GenBank/DDBJ whole genome shotgun (WGS) entry which is preliminary data.</text>
</comment>
<feature type="domain" description="TadE-like" evidence="2">
    <location>
        <begin position="75"/>
        <end position="117"/>
    </location>
</feature>
<protein>
    <submittedName>
        <fullName evidence="3">TadE-like protein</fullName>
    </submittedName>
</protein>
<dbReference type="Pfam" id="PF07811">
    <property type="entry name" value="TadE"/>
    <property type="match status" value="1"/>
</dbReference>
<dbReference type="EMBL" id="MLJW01000682">
    <property type="protein sequence ID" value="OIQ83677.1"/>
    <property type="molecule type" value="Genomic_DNA"/>
</dbReference>
<organism evidence="3">
    <name type="scientific">mine drainage metagenome</name>
    <dbReference type="NCBI Taxonomy" id="410659"/>
    <lineage>
        <taxon>unclassified sequences</taxon>
        <taxon>metagenomes</taxon>
        <taxon>ecological metagenomes</taxon>
    </lineage>
</organism>
<feature type="transmembrane region" description="Helical" evidence="1">
    <location>
        <begin position="77"/>
        <end position="102"/>
    </location>
</feature>
<dbReference type="InterPro" id="IPR012495">
    <property type="entry name" value="TadE-like_dom"/>
</dbReference>
<name>A0A1J5R690_9ZZZZ</name>
<dbReference type="AlphaFoldDB" id="A0A1J5R690"/>
<reference evidence="3" key="1">
    <citation type="submission" date="2016-10" db="EMBL/GenBank/DDBJ databases">
        <title>Sequence of Gallionella enrichment culture.</title>
        <authorList>
            <person name="Poehlein A."/>
            <person name="Muehling M."/>
            <person name="Daniel R."/>
        </authorList>
    </citation>
    <scope>NUCLEOTIDE SEQUENCE</scope>
</reference>